<organism evidence="3 4">
    <name type="scientific">Caenorhabditis tropicalis</name>
    <dbReference type="NCBI Taxonomy" id="1561998"/>
    <lineage>
        <taxon>Eukaryota</taxon>
        <taxon>Metazoa</taxon>
        <taxon>Ecdysozoa</taxon>
        <taxon>Nematoda</taxon>
        <taxon>Chromadorea</taxon>
        <taxon>Rhabditida</taxon>
        <taxon>Rhabditina</taxon>
        <taxon>Rhabditomorpha</taxon>
        <taxon>Rhabditoidea</taxon>
        <taxon>Rhabditidae</taxon>
        <taxon>Peloderinae</taxon>
        <taxon>Caenorhabditis</taxon>
    </lineage>
</organism>
<dbReference type="WBParaSite" id="Csp11.Scaffold630.g17664.t1">
    <property type="protein sequence ID" value="Csp11.Scaffold630.g17664.t1"/>
    <property type="gene ID" value="Csp11.Scaffold630.g17664"/>
</dbReference>
<evidence type="ECO:0000256" key="2">
    <source>
        <dbReference type="SAM" id="Phobius"/>
    </source>
</evidence>
<name>A0A1I7UN78_9PELO</name>
<feature type="transmembrane region" description="Helical" evidence="2">
    <location>
        <begin position="350"/>
        <end position="367"/>
    </location>
</feature>
<feature type="transmembrane region" description="Helical" evidence="2">
    <location>
        <begin position="38"/>
        <end position="57"/>
    </location>
</feature>
<feature type="region of interest" description="Disordered" evidence="1">
    <location>
        <begin position="469"/>
        <end position="489"/>
    </location>
</feature>
<feature type="transmembrane region" description="Helical" evidence="2">
    <location>
        <begin position="12"/>
        <end position="32"/>
    </location>
</feature>
<reference evidence="4" key="1">
    <citation type="submission" date="2016-11" db="UniProtKB">
        <authorList>
            <consortium name="WormBaseParasite"/>
        </authorList>
    </citation>
    <scope>IDENTIFICATION</scope>
</reference>
<feature type="transmembrane region" description="Helical" evidence="2">
    <location>
        <begin position="387"/>
        <end position="406"/>
    </location>
</feature>
<feature type="transmembrane region" description="Helical" evidence="2">
    <location>
        <begin position="287"/>
        <end position="310"/>
    </location>
</feature>
<feature type="transmembrane region" description="Helical" evidence="2">
    <location>
        <begin position="77"/>
        <end position="97"/>
    </location>
</feature>
<accession>A0A1I7UN78</accession>
<evidence type="ECO:0000313" key="3">
    <source>
        <dbReference type="Proteomes" id="UP000095282"/>
    </source>
</evidence>
<dbReference type="AlphaFoldDB" id="A0A1I7UN78"/>
<feature type="transmembrane region" description="Helical" evidence="2">
    <location>
        <begin position="171"/>
        <end position="195"/>
    </location>
</feature>
<evidence type="ECO:0000256" key="1">
    <source>
        <dbReference type="SAM" id="MobiDB-lite"/>
    </source>
</evidence>
<dbReference type="Proteomes" id="UP000095282">
    <property type="component" value="Unplaced"/>
</dbReference>
<proteinExistence type="predicted"/>
<keyword evidence="2" id="KW-1133">Transmembrane helix</keyword>
<keyword evidence="3" id="KW-1185">Reference proteome</keyword>
<feature type="transmembrane region" description="Helical" evidence="2">
    <location>
        <begin position="103"/>
        <end position="123"/>
    </location>
</feature>
<feature type="transmembrane region" description="Helical" evidence="2">
    <location>
        <begin position="143"/>
        <end position="165"/>
    </location>
</feature>
<feature type="transmembrane region" description="Helical" evidence="2">
    <location>
        <begin position="254"/>
        <end position="275"/>
    </location>
</feature>
<keyword evidence="2" id="KW-0472">Membrane</keyword>
<dbReference type="STRING" id="1561998.A0A1I7UN78"/>
<protein>
    <submittedName>
        <fullName evidence="4">DUF4153 domain-containing protein</fullName>
    </submittedName>
</protein>
<keyword evidence="2" id="KW-0812">Transmembrane</keyword>
<feature type="transmembrane region" description="Helical" evidence="2">
    <location>
        <begin position="322"/>
        <end position="344"/>
    </location>
</feature>
<sequence length="489" mass="56905">MRPELDSTPSESKLWTIAPIVFSLVYLTVAAFYSWETILTATIILSVWIILFGFFAIVRKCMKKDIQDQKGEYRKDLLIGLTGICVISWAVRIAVLIDPFNDEFFFLSVFSTPLAFFLFYKVFIYKSRKECQLFYKSTDKLPWIVLFLNIIGLIVTGELTLAITWESVRTRLFWAQLVFGLVGGITMLEFCYLWCGRFKLKGEEYDTIEGNVKTVEKKCPKFQKYMVNPIKRLFYMKLEEPYPELTITDVIPRVYILVFPPIALIGLVLMGFGYWDSYMRYWPKSYFLIISIICTWGLVYGGFIVYEKYLKAKFDLSKKKELLIGLSGGLVAAWIPRIAVLFYLPKWVFLYLNFICPLLFILFYLHFTVEGKKKWRVVYNKSDKVPMILLIVNVIHTLFLIGYKLSIPWRCDGVWCQLAFMAICTLNSIELCQVWNGMIESGASEKKIVENLLIDKKPLGVFVHKSPKKEMTYKRSPSQQLSSYLDGKP</sequence>
<evidence type="ECO:0000313" key="4">
    <source>
        <dbReference type="WBParaSite" id="Csp11.Scaffold630.g17664.t1"/>
    </source>
</evidence>